<organism evidence="4 5">
    <name type="scientific">Symbiodinium microadriaticum</name>
    <name type="common">Dinoflagellate</name>
    <name type="synonym">Zooxanthella microadriatica</name>
    <dbReference type="NCBI Taxonomy" id="2951"/>
    <lineage>
        <taxon>Eukaryota</taxon>
        <taxon>Sar</taxon>
        <taxon>Alveolata</taxon>
        <taxon>Dinophyceae</taxon>
        <taxon>Suessiales</taxon>
        <taxon>Symbiodiniaceae</taxon>
        <taxon>Symbiodinium</taxon>
    </lineage>
</organism>
<accession>A0A1Q9F7H0</accession>
<gene>
    <name evidence="4" type="ORF">AK812_SmicGene42</name>
</gene>
<evidence type="ECO:0000256" key="2">
    <source>
        <dbReference type="SAM" id="MobiDB-lite"/>
    </source>
</evidence>
<keyword evidence="1" id="KW-0175">Coiled coil</keyword>
<feature type="transmembrane region" description="Helical" evidence="3">
    <location>
        <begin position="1183"/>
        <end position="1201"/>
    </location>
</feature>
<sequence>MFEDVNSENRCIRRPSVAPVGHVSVVIPQLQQLNDSVAVGQPRPYQGLELVTQRHGNKAARPSHHRQWLPGKPSRADGEDENGCSPRRKTRHRGLPLLILQEAAQTLVFGGSSLKSAETSGPKLALPATSVWRLADTTAFLYLFTGGSEEAEDKDYEALTVPDLMDLWAGLSGYQFHSGFTGESPKRNGVHFEKRREFFPGISKMKDHIAAPTRVFKEDVATTGIGCTGFQPPPDLASRAEDVAMFCSSLLRALLPWSSKVLSRIRRPETTSSLSGKVLAEVSLSNERREVKGVEGLLIGAAMCDGHFTAFLSAVKVQRSERTLPHLLPAAASPGIFTLYWRAGPLQSSREGLVGAGALDVPENLKLTCEMPLTCPRQRSNCMLPKVDLSRNDTDLLDELRCQGSRKRGILDFLRAGWAGTVAGKLWNEAERVLLLNLSRTSRSTKRGCRDVRMHLSAAPLAVQPEVPLTRSVARLLGAVFVLLTREREATQTGQKTVRHQNVAVLEDPFITARTFLMLVPWAQQILRAAPCRHILEAWRVQSRQSVEILDAQDTSDPELVVVPTGRVASSKGGVVEDVPPAPPLMIEEKLNLLIHLVEQQSNELQKVHHRVAAVEEKLTQLSQAEAPRGALSFISRHSRRLNSKASKAETSMSSKAVSDFNDIDELVGQRVMKAAMKSRQDDNKGGAIYKRSGTYHIGASQNFAASFAMSRKVSFGPGSSQKSLAVQEPVSAARSSRSILRTEDNPGSVGKTKTGSVSPGDMMEVAGASSEAGKSKISSKEHCASLRDVFKHRETQLVPVSPTGTTGTSMRVPTGFQQEEEYVPSGYGASVLHFRVLWMERERGASCFLACCDAWTRLCGLTPLVQQWIENPEEDCEDLDPWMMLVSKAYHCLVLSLSCVGVWATATRLSVCSSGSDIDPCASGPATDVAIAFGATLAIASCGGLRHYFKSAQMQIQINEHLLASVESEGLMSHLRRQKTTDGFVTVLLWIAILAARLGFYSLQPEFNGHLARALVPHAFASAALLGACYLQVACWRGVSLTIVAFARSLLSGHIRGQGARAKWREMTSCMRQASRMYQLSAAALALTAVLVVFTSLFDVHQGLMADILPNLVVAGSLLRSLYVAASATAHCTRLPSFVSMLDGGEEDMELEYMNLSLYLSLSESGFFMWDTRVTLGVLQKFVYFSIAIVGTIGFQLNVLHF</sequence>
<proteinExistence type="predicted"/>
<feature type="coiled-coil region" evidence="1">
    <location>
        <begin position="598"/>
        <end position="625"/>
    </location>
</feature>
<evidence type="ECO:0000313" key="5">
    <source>
        <dbReference type="Proteomes" id="UP000186817"/>
    </source>
</evidence>
<evidence type="ECO:0000256" key="3">
    <source>
        <dbReference type="SAM" id="Phobius"/>
    </source>
</evidence>
<keyword evidence="3" id="KW-0812">Transmembrane</keyword>
<dbReference type="AlphaFoldDB" id="A0A1Q9F7H0"/>
<dbReference type="OrthoDB" id="425452at2759"/>
<comment type="caution">
    <text evidence="4">The sequence shown here is derived from an EMBL/GenBank/DDBJ whole genome shotgun (WGS) entry which is preliminary data.</text>
</comment>
<feature type="compositionally biased region" description="Basic residues" evidence="2">
    <location>
        <begin position="55"/>
        <end position="67"/>
    </location>
</feature>
<feature type="transmembrane region" description="Helical" evidence="3">
    <location>
        <begin position="984"/>
        <end position="1004"/>
    </location>
</feature>
<keyword evidence="3" id="KW-0472">Membrane</keyword>
<dbReference type="Proteomes" id="UP000186817">
    <property type="component" value="Unassembled WGS sequence"/>
</dbReference>
<evidence type="ECO:0000256" key="1">
    <source>
        <dbReference type="SAM" id="Coils"/>
    </source>
</evidence>
<feature type="transmembrane region" description="Helical" evidence="3">
    <location>
        <begin position="1079"/>
        <end position="1099"/>
    </location>
</feature>
<keyword evidence="3" id="KW-1133">Transmembrane helix</keyword>
<dbReference type="EMBL" id="LSRX01000001">
    <property type="protein sequence ID" value="OLQ15645.1"/>
    <property type="molecule type" value="Genomic_DNA"/>
</dbReference>
<protein>
    <submittedName>
        <fullName evidence="4">Uncharacterized protein</fullName>
    </submittedName>
</protein>
<feature type="transmembrane region" description="Helical" evidence="3">
    <location>
        <begin position="1016"/>
        <end position="1034"/>
    </location>
</feature>
<feature type="region of interest" description="Disordered" evidence="2">
    <location>
        <begin position="54"/>
        <end position="89"/>
    </location>
</feature>
<name>A0A1Q9F7H0_SYMMI</name>
<reference evidence="4 5" key="1">
    <citation type="submission" date="2016-02" db="EMBL/GenBank/DDBJ databases">
        <title>Genome analysis of coral dinoflagellate symbionts highlights evolutionary adaptations to a symbiotic lifestyle.</title>
        <authorList>
            <person name="Aranda M."/>
            <person name="Li Y."/>
            <person name="Liew Y.J."/>
            <person name="Baumgarten S."/>
            <person name="Simakov O."/>
            <person name="Wilson M."/>
            <person name="Piel J."/>
            <person name="Ashoor H."/>
            <person name="Bougouffa S."/>
            <person name="Bajic V.B."/>
            <person name="Ryu T."/>
            <person name="Ravasi T."/>
            <person name="Bayer T."/>
            <person name="Micklem G."/>
            <person name="Kim H."/>
            <person name="Bhak J."/>
            <person name="Lajeunesse T.C."/>
            <person name="Voolstra C.R."/>
        </authorList>
    </citation>
    <scope>NUCLEOTIDE SEQUENCE [LARGE SCALE GENOMIC DNA]</scope>
    <source>
        <strain evidence="4 5">CCMP2467</strain>
    </source>
</reference>
<keyword evidence="5" id="KW-1185">Reference proteome</keyword>
<evidence type="ECO:0000313" key="4">
    <source>
        <dbReference type="EMBL" id="OLQ15645.1"/>
    </source>
</evidence>
<feature type="region of interest" description="Disordered" evidence="2">
    <location>
        <begin position="719"/>
        <end position="780"/>
    </location>
</feature>